<dbReference type="STRING" id="180088.A0A1J8QZ22"/>
<name>A0A1J8QZ22_9AGAM</name>
<dbReference type="AlphaFoldDB" id="A0A1J8QZ22"/>
<evidence type="ECO:0000313" key="1">
    <source>
        <dbReference type="EMBL" id="OJA16900.1"/>
    </source>
</evidence>
<dbReference type="EMBL" id="LVVM01002274">
    <property type="protein sequence ID" value="OJA16900.1"/>
    <property type="molecule type" value="Genomic_DNA"/>
</dbReference>
<evidence type="ECO:0008006" key="3">
    <source>
        <dbReference type="Google" id="ProtNLM"/>
    </source>
</evidence>
<keyword evidence="2" id="KW-1185">Reference proteome</keyword>
<protein>
    <recommendedName>
        <fullName evidence="3">Protein kinase domain-containing protein</fullName>
    </recommendedName>
</protein>
<dbReference type="Proteomes" id="UP000183567">
    <property type="component" value="Unassembled WGS sequence"/>
</dbReference>
<reference evidence="1 2" key="1">
    <citation type="submission" date="2016-03" db="EMBL/GenBank/DDBJ databases">
        <title>Comparative genomics of the ectomycorrhizal sister species Rhizopogon vinicolor and Rhizopogon vesiculosus (Basidiomycota: Boletales) reveals a divergence of the mating type B locus.</title>
        <authorList>
            <person name="Mujic A.B."/>
            <person name="Kuo A."/>
            <person name="Tritt A."/>
            <person name="Lipzen A."/>
            <person name="Chen C."/>
            <person name="Johnson J."/>
            <person name="Sharma A."/>
            <person name="Barry K."/>
            <person name="Grigoriev I.V."/>
            <person name="Spatafora J.W."/>
        </authorList>
    </citation>
    <scope>NUCLEOTIDE SEQUENCE [LARGE SCALE GENOMIC DNA]</scope>
    <source>
        <strain evidence="1 2">AM-OR11-056</strain>
    </source>
</reference>
<evidence type="ECO:0000313" key="2">
    <source>
        <dbReference type="Proteomes" id="UP000183567"/>
    </source>
</evidence>
<dbReference type="OrthoDB" id="2693191at2759"/>
<comment type="caution">
    <text evidence="1">The sequence shown here is derived from an EMBL/GenBank/DDBJ whole genome shotgun (WGS) entry which is preliminary data.</text>
</comment>
<sequence>MLKDLVGSITKVGNYPVARGGFGEIWKCTHETDQGTIMVRLWFRFMSAYTELDTLLGRSEIIAIICF</sequence>
<proteinExistence type="predicted"/>
<accession>A0A1J8QZ22</accession>
<gene>
    <name evidence="1" type="ORF">AZE42_10016</name>
</gene>
<organism evidence="1 2">
    <name type="scientific">Rhizopogon vesiculosus</name>
    <dbReference type="NCBI Taxonomy" id="180088"/>
    <lineage>
        <taxon>Eukaryota</taxon>
        <taxon>Fungi</taxon>
        <taxon>Dikarya</taxon>
        <taxon>Basidiomycota</taxon>
        <taxon>Agaricomycotina</taxon>
        <taxon>Agaricomycetes</taxon>
        <taxon>Agaricomycetidae</taxon>
        <taxon>Boletales</taxon>
        <taxon>Suillineae</taxon>
        <taxon>Rhizopogonaceae</taxon>
        <taxon>Rhizopogon</taxon>
    </lineage>
</organism>